<sequence length="106" mass="11338">MIRSRCWARLASPGSLTTAPPDDPVTQPGDAWILGEHLLLCGDSSKPDDVDRLLNGATTQLINTDPPYNVKVEPRSKNAIAVGNGSFEAGKGKSKDRPKERAGRGQ</sequence>
<dbReference type="EMBL" id="CP042914">
    <property type="protein sequence ID" value="QEG39379.1"/>
    <property type="molecule type" value="Genomic_DNA"/>
</dbReference>
<protein>
    <submittedName>
        <fullName evidence="2">Uncharacterized protein</fullName>
    </submittedName>
</protein>
<dbReference type="InterPro" id="IPR029063">
    <property type="entry name" value="SAM-dependent_MTases_sf"/>
</dbReference>
<feature type="region of interest" description="Disordered" evidence="1">
    <location>
        <begin position="77"/>
        <end position="106"/>
    </location>
</feature>
<gene>
    <name evidence="2" type="ORF">UC8_13440</name>
</gene>
<keyword evidence="3" id="KW-1185">Reference proteome</keyword>
<organism evidence="2 3">
    <name type="scientific">Roseimaritima ulvae</name>
    <dbReference type="NCBI Taxonomy" id="980254"/>
    <lineage>
        <taxon>Bacteria</taxon>
        <taxon>Pseudomonadati</taxon>
        <taxon>Planctomycetota</taxon>
        <taxon>Planctomycetia</taxon>
        <taxon>Pirellulales</taxon>
        <taxon>Pirellulaceae</taxon>
        <taxon>Roseimaritima</taxon>
    </lineage>
</organism>
<evidence type="ECO:0000313" key="3">
    <source>
        <dbReference type="Proteomes" id="UP000325286"/>
    </source>
</evidence>
<dbReference type="Proteomes" id="UP000325286">
    <property type="component" value="Chromosome"/>
</dbReference>
<evidence type="ECO:0000256" key="1">
    <source>
        <dbReference type="SAM" id="MobiDB-lite"/>
    </source>
</evidence>
<proteinExistence type="predicted"/>
<dbReference type="KEGG" id="rul:UC8_13440"/>
<name>A0A5B9QMS1_9BACT</name>
<dbReference type="AlphaFoldDB" id="A0A5B9QMS1"/>
<dbReference type="SUPFAM" id="SSF53335">
    <property type="entry name" value="S-adenosyl-L-methionine-dependent methyltransferases"/>
    <property type="match status" value="1"/>
</dbReference>
<reference evidence="2 3" key="1">
    <citation type="submission" date="2019-08" db="EMBL/GenBank/DDBJ databases">
        <title>Deep-cultivation of Planctomycetes and their phenomic and genomic characterization uncovers novel biology.</title>
        <authorList>
            <person name="Wiegand S."/>
            <person name="Jogler M."/>
            <person name="Boedeker C."/>
            <person name="Pinto D."/>
            <person name="Vollmers J."/>
            <person name="Rivas-Marin E."/>
            <person name="Kohn T."/>
            <person name="Peeters S.H."/>
            <person name="Heuer A."/>
            <person name="Rast P."/>
            <person name="Oberbeckmann S."/>
            <person name="Bunk B."/>
            <person name="Jeske O."/>
            <person name="Meyerdierks A."/>
            <person name="Storesund J.E."/>
            <person name="Kallscheuer N."/>
            <person name="Luecker S."/>
            <person name="Lage O.M."/>
            <person name="Pohl T."/>
            <person name="Merkel B.J."/>
            <person name="Hornburger P."/>
            <person name="Mueller R.-W."/>
            <person name="Bruemmer F."/>
            <person name="Labrenz M."/>
            <person name="Spormann A.M."/>
            <person name="Op den Camp H."/>
            <person name="Overmann J."/>
            <person name="Amann R."/>
            <person name="Jetten M.S.M."/>
            <person name="Mascher T."/>
            <person name="Medema M.H."/>
            <person name="Devos D.P."/>
            <person name="Kaster A.-K."/>
            <person name="Ovreas L."/>
            <person name="Rohde M."/>
            <person name="Galperin M.Y."/>
            <person name="Jogler C."/>
        </authorList>
    </citation>
    <scope>NUCLEOTIDE SEQUENCE [LARGE SCALE GENOMIC DNA]</scope>
    <source>
        <strain evidence="2 3">UC8</strain>
    </source>
</reference>
<feature type="compositionally biased region" description="Basic and acidic residues" evidence="1">
    <location>
        <begin position="90"/>
        <end position="106"/>
    </location>
</feature>
<accession>A0A5B9QMS1</accession>
<evidence type="ECO:0000313" key="2">
    <source>
        <dbReference type="EMBL" id="QEG39379.1"/>
    </source>
</evidence>